<keyword evidence="2" id="KW-1185">Reference proteome</keyword>
<proteinExistence type="predicted"/>
<accession>A0A5B7FRP6</accession>
<dbReference type="EMBL" id="VSRR010007830">
    <property type="protein sequence ID" value="MPC47608.1"/>
    <property type="molecule type" value="Genomic_DNA"/>
</dbReference>
<reference evidence="1 2" key="1">
    <citation type="submission" date="2019-05" db="EMBL/GenBank/DDBJ databases">
        <title>Another draft genome of Portunus trituberculatus and its Hox gene families provides insights of decapod evolution.</title>
        <authorList>
            <person name="Jeong J.-H."/>
            <person name="Song I."/>
            <person name="Kim S."/>
            <person name="Choi T."/>
            <person name="Kim D."/>
            <person name="Ryu S."/>
            <person name="Kim W."/>
        </authorList>
    </citation>
    <scope>NUCLEOTIDE SEQUENCE [LARGE SCALE GENOMIC DNA]</scope>
    <source>
        <tissue evidence="1">Muscle</tissue>
    </source>
</reference>
<comment type="caution">
    <text evidence="1">The sequence shown here is derived from an EMBL/GenBank/DDBJ whole genome shotgun (WGS) entry which is preliminary data.</text>
</comment>
<dbReference type="AlphaFoldDB" id="A0A5B7FRP6"/>
<gene>
    <name evidence="1" type="ORF">E2C01_041360</name>
</gene>
<name>A0A5B7FRP6_PORTR</name>
<organism evidence="1 2">
    <name type="scientific">Portunus trituberculatus</name>
    <name type="common">Swimming crab</name>
    <name type="synonym">Neptunus trituberculatus</name>
    <dbReference type="NCBI Taxonomy" id="210409"/>
    <lineage>
        <taxon>Eukaryota</taxon>
        <taxon>Metazoa</taxon>
        <taxon>Ecdysozoa</taxon>
        <taxon>Arthropoda</taxon>
        <taxon>Crustacea</taxon>
        <taxon>Multicrustacea</taxon>
        <taxon>Malacostraca</taxon>
        <taxon>Eumalacostraca</taxon>
        <taxon>Eucarida</taxon>
        <taxon>Decapoda</taxon>
        <taxon>Pleocyemata</taxon>
        <taxon>Brachyura</taxon>
        <taxon>Eubrachyura</taxon>
        <taxon>Portunoidea</taxon>
        <taxon>Portunidae</taxon>
        <taxon>Portuninae</taxon>
        <taxon>Portunus</taxon>
    </lineage>
</organism>
<evidence type="ECO:0000313" key="2">
    <source>
        <dbReference type="Proteomes" id="UP000324222"/>
    </source>
</evidence>
<evidence type="ECO:0000313" key="1">
    <source>
        <dbReference type="EMBL" id="MPC47608.1"/>
    </source>
</evidence>
<protein>
    <submittedName>
        <fullName evidence="1">Uncharacterized protein</fullName>
    </submittedName>
</protein>
<sequence length="71" mass="7725">MTGIASQTVWYMLNQFKQTTLTPAAGGGKEELICIVVSPLVLVMNKILQPTACLIWRGGGWDTLAFPMTLV</sequence>
<dbReference type="Proteomes" id="UP000324222">
    <property type="component" value="Unassembled WGS sequence"/>
</dbReference>